<dbReference type="Pfam" id="PF13715">
    <property type="entry name" value="CarbopepD_reg_2"/>
    <property type="match status" value="1"/>
</dbReference>
<dbReference type="AlphaFoldDB" id="A0A0E9N3E8"/>
<dbReference type="EMBL" id="BBWV01000003">
    <property type="protein sequence ID" value="GAO44492.1"/>
    <property type="molecule type" value="Genomic_DNA"/>
</dbReference>
<organism evidence="1 2">
    <name type="scientific">Flavihumibacter petaseus NBRC 106054</name>
    <dbReference type="NCBI Taxonomy" id="1220578"/>
    <lineage>
        <taxon>Bacteria</taxon>
        <taxon>Pseudomonadati</taxon>
        <taxon>Bacteroidota</taxon>
        <taxon>Chitinophagia</taxon>
        <taxon>Chitinophagales</taxon>
        <taxon>Chitinophagaceae</taxon>
        <taxon>Flavihumibacter</taxon>
    </lineage>
</organism>
<dbReference type="InterPro" id="IPR043741">
    <property type="entry name" value="DUF5686"/>
</dbReference>
<dbReference type="STRING" id="1220578.FPE01S_03_05290"/>
<gene>
    <name evidence="1" type="ORF">FPE01S_03_05290</name>
</gene>
<comment type="caution">
    <text evidence="1">The sequence shown here is derived from an EMBL/GenBank/DDBJ whole genome shotgun (WGS) entry which is preliminary data.</text>
</comment>
<name>A0A0E9N3E8_9BACT</name>
<accession>A0A0E9N3E8</accession>
<evidence type="ECO:0008006" key="3">
    <source>
        <dbReference type="Google" id="ProtNLM"/>
    </source>
</evidence>
<dbReference type="Gene3D" id="2.60.40.1120">
    <property type="entry name" value="Carboxypeptidase-like, regulatory domain"/>
    <property type="match status" value="1"/>
</dbReference>
<evidence type="ECO:0000313" key="2">
    <source>
        <dbReference type="Proteomes" id="UP000033121"/>
    </source>
</evidence>
<dbReference type="InterPro" id="IPR008969">
    <property type="entry name" value="CarboxyPept-like_regulatory"/>
</dbReference>
<dbReference type="Pfam" id="PF18939">
    <property type="entry name" value="DUF5686"/>
    <property type="match status" value="1"/>
</dbReference>
<dbReference type="SUPFAM" id="SSF49464">
    <property type="entry name" value="Carboxypeptidase regulatory domain-like"/>
    <property type="match status" value="1"/>
</dbReference>
<keyword evidence="2" id="KW-1185">Reference proteome</keyword>
<protein>
    <recommendedName>
        <fullName evidence="3">TonB-dependent receptor</fullName>
    </recommendedName>
</protein>
<reference evidence="1 2" key="1">
    <citation type="submission" date="2015-04" db="EMBL/GenBank/DDBJ databases">
        <title>Whole genome shotgun sequence of Flavihumibacter petaseus NBRC 106054.</title>
        <authorList>
            <person name="Miyazawa S."/>
            <person name="Hosoyama A."/>
            <person name="Hashimoto M."/>
            <person name="Noguchi M."/>
            <person name="Tsuchikane K."/>
            <person name="Ohji S."/>
            <person name="Yamazoe A."/>
            <person name="Ichikawa N."/>
            <person name="Kimura A."/>
            <person name="Fujita N."/>
        </authorList>
    </citation>
    <scope>NUCLEOTIDE SEQUENCE [LARGE SCALE GENOMIC DNA]</scope>
    <source>
        <strain evidence="1 2">NBRC 106054</strain>
    </source>
</reference>
<dbReference type="Proteomes" id="UP000033121">
    <property type="component" value="Unassembled WGS sequence"/>
</dbReference>
<proteinExistence type="predicted"/>
<sequence>MLHAGTISGWVKDEKGNPVSYASIYVKQGREGTTSGGNGQFQLTLASGTYVLIAHHVGYAKVEKTIIVGDEPVSVNFTLVLQQVVLSEVVVKPGAEDPAYEIIRNAIRLRKQHLEELSHFSSEVYTREQLQLRDYPKKFMGQPVDFEDGDTSKRKMLYLSETVARYAVKPPGKARVDVLSTRVSGSRNAFGLSLPKIISFYENVIAAEALNPRGFISPISENALHYYRYQYEGSFREDSVEVNRIKVIPKRKYEPLFSGYIMITENSWRIHSLQLELLKSSQMEILDTLKIEQLYAPYSRDVWVIRNQVLYPSIRIFGFDAFGSAVTMYSKFDLDAGFAPKYFNNTLMKYHEGSNRKSDQYWDSIRPLPLQPEEILDFRRKDSLEQQRMRPEYLDSVDRIRNKLSVMGLLFTGESISRQKRRTTWVINGLIPTISFNTVEGWVVNPSVTWIKQLDTLEGRKQLAVTGNARYGFSSQHFYGRLNASYSFGKGYGSTLTAAAGKYVFQFNNANPIGSLVNSLSSLIWESNYMKLYEAAWFQAGYSKGIGNGMTVFTSFQFQDRSPLENTTGFSWRNVKDKNYTPNYPAPASESPMPAHQASVLTAGLTWKPGEKYIEFPDRKISLGSKYPQFSAALSKGINKFLGSDIDYLKWGVSVTGDANMKLAGTFSYHLSAGGFINRDAVQTPDYRHFNGNQTVLATSYLSGFQALPYYQYSSTPGFWSEMHAEHHFNGMLTNKIPGFRKLNWYLVAGGHILVMDGGSHYGELSAGLENIFKIIRTDIVWSFDQNSFRGAYFRFSIKGLAGGN</sequence>
<evidence type="ECO:0000313" key="1">
    <source>
        <dbReference type="EMBL" id="GAO44492.1"/>
    </source>
</evidence>